<feature type="domain" description="Isochorismatase-like" evidence="2">
    <location>
        <begin position="32"/>
        <end position="89"/>
    </location>
</feature>
<reference evidence="3 4" key="1">
    <citation type="journal article" date="2017" name="Front. Genet.">
        <title>Draft sequencing of the heterozygous diploid genome of Satsuma (Citrus unshiu Marc.) using a hybrid assembly approach.</title>
        <authorList>
            <person name="Shimizu T."/>
            <person name="Tanizawa Y."/>
            <person name="Mochizuki T."/>
            <person name="Nagasaki H."/>
            <person name="Yoshioka T."/>
            <person name="Toyoda A."/>
            <person name="Fujiyama A."/>
            <person name="Kaminuma E."/>
            <person name="Nakamura Y."/>
        </authorList>
    </citation>
    <scope>NUCLEOTIDE SEQUENCE [LARGE SCALE GENOMIC DNA]</scope>
    <source>
        <strain evidence="4">cv. Miyagawa wase</strain>
    </source>
</reference>
<dbReference type="InterPro" id="IPR000868">
    <property type="entry name" value="Isochorismatase-like_dom"/>
</dbReference>
<dbReference type="EMBL" id="BDQV01000068">
    <property type="protein sequence ID" value="GAY51127.1"/>
    <property type="molecule type" value="Genomic_DNA"/>
</dbReference>
<organism evidence="3 4">
    <name type="scientific">Citrus unshiu</name>
    <name type="common">Satsuma mandarin</name>
    <name type="synonym">Citrus nobilis var. unshiu</name>
    <dbReference type="NCBI Taxonomy" id="55188"/>
    <lineage>
        <taxon>Eukaryota</taxon>
        <taxon>Viridiplantae</taxon>
        <taxon>Streptophyta</taxon>
        <taxon>Embryophyta</taxon>
        <taxon>Tracheophyta</taxon>
        <taxon>Spermatophyta</taxon>
        <taxon>Magnoliopsida</taxon>
        <taxon>eudicotyledons</taxon>
        <taxon>Gunneridae</taxon>
        <taxon>Pentapetalae</taxon>
        <taxon>rosids</taxon>
        <taxon>malvids</taxon>
        <taxon>Sapindales</taxon>
        <taxon>Rutaceae</taxon>
        <taxon>Aurantioideae</taxon>
        <taxon>Citrus</taxon>
    </lineage>
</organism>
<dbReference type="Gene3D" id="3.40.50.850">
    <property type="entry name" value="Isochorismatase-like"/>
    <property type="match status" value="1"/>
</dbReference>
<sequence length="118" mass="13241">MRKKKWHLLLKVVREHDPSGTDVELFRRHRYSNGRVGPVIKGSRGAALVDGLEIKQGDYKVAKTRFSAFYATPLHSFLQDAGVDSLVITANIYDMKKVKIATPTLQEWSVEAEAEADA</sequence>
<dbReference type="InterPro" id="IPR036380">
    <property type="entry name" value="Isochorismatase-like_sf"/>
</dbReference>
<dbReference type="Pfam" id="PF00857">
    <property type="entry name" value="Isochorismatase"/>
    <property type="match status" value="1"/>
</dbReference>
<evidence type="ECO:0000256" key="1">
    <source>
        <dbReference type="ARBA" id="ARBA00006336"/>
    </source>
</evidence>
<accession>A0A2H5PFJ4</accession>
<comment type="similarity">
    <text evidence="1">Belongs to the isochorismatase family.</text>
</comment>
<dbReference type="STRING" id="55188.A0A2H5PFJ4"/>
<evidence type="ECO:0000259" key="2">
    <source>
        <dbReference type="Pfam" id="PF00857"/>
    </source>
</evidence>
<keyword evidence="4" id="KW-1185">Reference proteome</keyword>
<dbReference type="Proteomes" id="UP000236630">
    <property type="component" value="Unassembled WGS sequence"/>
</dbReference>
<dbReference type="PANTHER" id="PTHR47044">
    <property type="entry name" value="OS02G0276400 PROTEIN"/>
    <property type="match status" value="1"/>
</dbReference>
<evidence type="ECO:0000313" key="3">
    <source>
        <dbReference type="EMBL" id="GAY51127.1"/>
    </source>
</evidence>
<name>A0A2H5PFJ4_CITUN</name>
<dbReference type="SUPFAM" id="SSF52499">
    <property type="entry name" value="Isochorismatase-like hydrolases"/>
    <property type="match status" value="1"/>
</dbReference>
<evidence type="ECO:0000313" key="4">
    <source>
        <dbReference type="Proteomes" id="UP000236630"/>
    </source>
</evidence>
<comment type="caution">
    <text evidence="3">The sequence shown here is derived from an EMBL/GenBank/DDBJ whole genome shotgun (WGS) entry which is preliminary data.</text>
</comment>
<dbReference type="AlphaFoldDB" id="A0A2H5PFJ4"/>
<gene>
    <name evidence="3" type="ORF">CUMW_131930</name>
</gene>
<proteinExistence type="inferred from homology"/>
<protein>
    <recommendedName>
        <fullName evidence="2">Isochorismatase-like domain-containing protein</fullName>
    </recommendedName>
</protein>